<evidence type="ECO:0000256" key="1">
    <source>
        <dbReference type="ARBA" id="ARBA00004141"/>
    </source>
</evidence>
<evidence type="ECO:0000256" key="3">
    <source>
        <dbReference type="ARBA" id="ARBA00022989"/>
    </source>
</evidence>
<dbReference type="RefSeq" id="WP_303736029.1">
    <property type="nucleotide sequence ID" value="NZ_SUTE01000008.1"/>
</dbReference>
<keyword evidence="4 5" id="KW-0472">Membrane</keyword>
<feature type="transmembrane region" description="Helical" evidence="5">
    <location>
        <begin position="314"/>
        <end position="335"/>
    </location>
</feature>
<gene>
    <name evidence="7" type="ORF">E7Z73_01370</name>
</gene>
<evidence type="ECO:0000256" key="5">
    <source>
        <dbReference type="SAM" id="Phobius"/>
    </source>
</evidence>
<sequence length="591" mass="67862">MNQSLKVKLIMFLAMFAFMFFYMIVFGDKNAAIGITIVMAAFMNLANDLSFKPKTSFIKVLLLLLILGIASFLNNPLTIWGCILTFIVVFATTFSSYNLFGSSVYMPFLMCYFMMVGIPVTPELFPMRLLSLLFGAIFIVVLNIVINKKKDYKLSKATINKLIMELNNAVDLKLDGKSPSPESFNTIDGLYSSILNKFEYKYFPTKTHQSVLNIIKSFQYIGRIIVDFDLTVNELKYIKQTLSQIKDIDPEDIFEGVAIETKEMALILLNLEIIATEIKNKDIAKDLILPDKKIIRQLLKPVIKNQFSFKSAKFIFAFKMAFILFVWQVLTLIFNLPFTKWLYFVTIPLMLPYINDLAYTAKTRIQGTLIGVFVFAMILIAMPHIPMSFDVLMMLVMIVCMLIMVIKLEDKLILTSVTTVMSVMTALMYIEPPEAIILKVLWVVVGVSVVSLFNYKFLPYSVEKETENNLKLCYRLNNKSINLVKQRCDNGNTNDKTTLLVVSNIVRENIEVTNQNKRLYDLQIRITDICNFILNYLDIHQPSEELKDNLVNIIDNAADVKYNLNVKDKIIAYSMNYVMKLYNDEKSILRS</sequence>
<feature type="transmembrane region" description="Helical" evidence="5">
    <location>
        <begin position="388"/>
        <end position="405"/>
    </location>
</feature>
<feature type="transmembrane region" description="Helical" evidence="5">
    <location>
        <begin position="365"/>
        <end position="382"/>
    </location>
</feature>
<evidence type="ECO:0000256" key="2">
    <source>
        <dbReference type="ARBA" id="ARBA00022692"/>
    </source>
</evidence>
<name>A0A8T3VB63_9EURY</name>
<feature type="domain" description="Integral membrane bound transporter" evidence="6">
    <location>
        <begin position="329"/>
        <end position="450"/>
    </location>
</feature>
<accession>A0A8T3VB63</accession>
<feature type="transmembrane region" description="Helical" evidence="5">
    <location>
        <begin position="127"/>
        <end position="146"/>
    </location>
</feature>
<dbReference type="InterPro" id="IPR049453">
    <property type="entry name" value="Memb_transporter_dom"/>
</dbReference>
<feature type="transmembrane region" description="Helical" evidence="5">
    <location>
        <begin position="436"/>
        <end position="455"/>
    </location>
</feature>
<dbReference type="Proteomes" id="UP000762703">
    <property type="component" value="Unassembled WGS sequence"/>
</dbReference>
<dbReference type="EMBL" id="SUTE01000008">
    <property type="protein sequence ID" value="MBE6504382.1"/>
    <property type="molecule type" value="Genomic_DNA"/>
</dbReference>
<dbReference type="AlphaFoldDB" id="A0A8T3VB63"/>
<dbReference type="Pfam" id="PF13515">
    <property type="entry name" value="FUSC_2"/>
    <property type="match status" value="1"/>
</dbReference>
<comment type="caution">
    <text evidence="7">The sequence shown here is derived from an EMBL/GenBank/DDBJ whole genome shotgun (WGS) entry which is preliminary data.</text>
</comment>
<feature type="transmembrane region" description="Helical" evidence="5">
    <location>
        <begin position="31"/>
        <end position="49"/>
    </location>
</feature>
<feature type="transmembrane region" description="Helical" evidence="5">
    <location>
        <begin position="104"/>
        <end position="121"/>
    </location>
</feature>
<feature type="transmembrane region" description="Helical" evidence="5">
    <location>
        <begin position="78"/>
        <end position="97"/>
    </location>
</feature>
<dbReference type="GO" id="GO:0016020">
    <property type="term" value="C:membrane"/>
    <property type="evidence" value="ECO:0007669"/>
    <property type="project" value="UniProtKB-SubCell"/>
</dbReference>
<evidence type="ECO:0000259" key="6">
    <source>
        <dbReference type="Pfam" id="PF13515"/>
    </source>
</evidence>
<protein>
    <recommendedName>
        <fullName evidence="6">Integral membrane bound transporter domain-containing protein</fullName>
    </recommendedName>
</protein>
<evidence type="ECO:0000313" key="8">
    <source>
        <dbReference type="Proteomes" id="UP000762703"/>
    </source>
</evidence>
<organism evidence="7 8">
    <name type="scientific">Methanobrevibacter millerae</name>
    <dbReference type="NCBI Taxonomy" id="230361"/>
    <lineage>
        <taxon>Archaea</taxon>
        <taxon>Methanobacteriati</taxon>
        <taxon>Methanobacteriota</taxon>
        <taxon>Methanomada group</taxon>
        <taxon>Methanobacteria</taxon>
        <taxon>Methanobacteriales</taxon>
        <taxon>Methanobacteriaceae</taxon>
        <taxon>Methanobrevibacter</taxon>
    </lineage>
</organism>
<evidence type="ECO:0000256" key="4">
    <source>
        <dbReference type="ARBA" id="ARBA00023136"/>
    </source>
</evidence>
<feature type="transmembrane region" description="Helical" evidence="5">
    <location>
        <begin position="412"/>
        <end position="430"/>
    </location>
</feature>
<feature type="transmembrane region" description="Helical" evidence="5">
    <location>
        <begin position="7"/>
        <end position="25"/>
    </location>
</feature>
<keyword evidence="2 5" id="KW-0812">Transmembrane</keyword>
<proteinExistence type="predicted"/>
<feature type="transmembrane region" description="Helical" evidence="5">
    <location>
        <begin position="341"/>
        <end position="358"/>
    </location>
</feature>
<feature type="transmembrane region" description="Helical" evidence="5">
    <location>
        <begin position="56"/>
        <end position="72"/>
    </location>
</feature>
<keyword evidence="3 5" id="KW-1133">Transmembrane helix</keyword>
<evidence type="ECO:0000313" key="7">
    <source>
        <dbReference type="EMBL" id="MBE6504382.1"/>
    </source>
</evidence>
<comment type="subcellular location">
    <subcellularLocation>
        <location evidence="1">Membrane</location>
        <topology evidence="1">Multi-pass membrane protein</topology>
    </subcellularLocation>
</comment>
<reference evidence="7" key="1">
    <citation type="submission" date="2019-04" db="EMBL/GenBank/DDBJ databases">
        <title>Evolution of Biomass-Degrading Anaerobic Consortia Revealed by Metagenomics.</title>
        <authorList>
            <person name="Peng X."/>
        </authorList>
    </citation>
    <scope>NUCLEOTIDE SEQUENCE</scope>
    <source>
        <strain evidence="7">SIG12</strain>
    </source>
</reference>